<organism evidence="2 3">
    <name type="scientific">Favolaschia claudopus</name>
    <dbReference type="NCBI Taxonomy" id="2862362"/>
    <lineage>
        <taxon>Eukaryota</taxon>
        <taxon>Fungi</taxon>
        <taxon>Dikarya</taxon>
        <taxon>Basidiomycota</taxon>
        <taxon>Agaricomycotina</taxon>
        <taxon>Agaricomycetes</taxon>
        <taxon>Agaricomycetidae</taxon>
        <taxon>Agaricales</taxon>
        <taxon>Marasmiineae</taxon>
        <taxon>Mycenaceae</taxon>
        <taxon>Favolaschia</taxon>
    </lineage>
</organism>
<reference evidence="2 3" key="1">
    <citation type="journal article" date="2024" name="J Genomics">
        <title>Draft genome sequencing and assembly of Favolaschia claudopus CIRM-BRFM 2984 isolated from oak limbs.</title>
        <authorList>
            <person name="Navarro D."/>
            <person name="Drula E."/>
            <person name="Chaduli D."/>
            <person name="Cazenave R."/>
            <person name="Ahrendt S."/>
            <person name="Wang J."/>
            <person name="Lipzen A."/>
            <person name="Daum C."/>
            <person name="Barry K."/>
            <person name="Grigoriev I.V."/>
            <person name="Favel A."/>
            <person name="Rosso M.N."/>
            <person name="Martin F."/>
        </authorList>
    </citation>
    <scope>NUCLEOTIDE SEQUENCE [LARGE SCALE GENOMIC DNA]</scope>
    <source>
        <strain evidence="2 3">CIRM-BRFM 2984</strain>
    </source>
</reference>
<dbReference type="Proteomes" id="UP001362999">
    <property type="component" value="Unassembled WGS sequence"/>
</dbReference>
<keyword evidence="3" id="KW-1185">Reference proteome</keyword>
<evidence type="ECO:0000256" key="1">
    <source>
        <dbReference type="SAM" id="MobiDB-lite"/>
    </source>
</evidence>
<proteinExistence type="predicted"/>
<gene>
    <name evidence="2" type="ORF">R3P38DRAFT_1863746</name>
</gene>
<protein>
    <submittedName>
        <fullName evidence="2">Uncharacterized protein</fullName>
    </submittedName>
</protein>
<sequence length="303" mass="34287">MVRSVRNRVFHRFKHARPFSGRQVYISQCSLGHPVTHPRWRWDPQVDQGVHLGYMFDPSPCRGRCEVACFSMLRGRKLGWACCLRLLLNSYCCVNQRDAQAILLAPPLDFGRAQIMAPNNSDPTLDDRSRCLSHHCEPHPSKRTPANGSLLVGMAVSPSFQYPPRRNRPYYNRWSRTLVAPGSMAVVFSLGRSRSACKDEQTYQDLGSPSSRSQCLKYLHNIPLIYPFLPSVRNRNAIYFDVARPQPGEGTDATLTESADEDQYGMLPRRVLGLEIDRDALFTRHRTPTSPSTPSDLALDVDA</sequence>
<name>A0AAW0DC11_9AGAR</name>
<evidence type="ECO:0000313" key="2">
    <source>
        <dbReference type="EMBL" id="KAK7048425.1"/>
    </source>
</evidence>
<evidence type="ECO:0000313" key="3">
    <source>
        <dbReference type="Proteomes" id="UP001362999"/>
    </source>
</evidence>
<accession>A0AAW0DC11</accession>
<dbReference type="EMBL" id="JAWWNJ010000009">
    <property type="protein sequence ID" value="KAK7048425.1"/>
    <property type="molecule type" value="Genomic_DNA"/>
</dbReference>
<feature type="region of interest" description="Disordered" evidence="1">
    <location>
        <begin position="284"/>
        <end position="303"/>
    </location>
</feature>
<comment type="caution">
    <text evidence="2">The sequence shown here is derived from an EMBL/GenBank/DDBJ whole genome shotgun (WGS) entry which is preliminary data.</text>
</comment>
<dbReference type="AlphaFoldDB" id="A0AAW0DC11"/>